<feature type="signal peptide" evidence="3">
    <location>
        <begin position="1"/>
        <end position="21"/>
    </location>
</feature>
<name>A0A3L8PZ72_9GAMM</name>
<dbReference type="Proteomes" id="UP000281474">
    <property type="component" value="Unassembled WGS sequence"/>
</dbReference>
<dbReference type="PANTHER" id="PTHR35603:SF2">
    <property type="entry name" value="OUTER MEMBRANE LIPOPROTEIN"/>
    <property type="match status" value="1"/>
</dbReference>
<dbReference type="InterPro" id="IPR008816">
    <property type="entry name" value="Gly_zipper_2TM_dom"/>
</dbReference>
<organism evidence="5 6">
    <name type="scientific">Parashewanella curva</name>
    <dbReference type="NCBI Taxonomy" id="2338552"/>
    <lineage>
        <taxon>Bacteria</taxon>
        <taxon>Pseudomonadati</taxon>
        <taxon>Pseudomonadota</taxon>
        <taxon>Gammaproteobacteria</taxon>
        <taxon>Alteromonadales</taxon>
        <taxon>Shewanellaceae</taxon>
        <taxon>Parashewanella</taxon>
    </lineage>
</organism>
<proteinExistence type="predicted"/>
<keyword evidence="3" id="KW-0732">Signal</keyword>
<accession>A0A3L8PZ72</accession>
<evidence type="ECO:0000313" key="5">
    <source>
        <dbReference type="EMBL" id="RLV60079.1"/>
    </source>
</evidence>
<comment type="subcellular location">
    <subcellularLocation>
        <location evidence="1">Membrane</location>
    </subcellularLocation>
</comment>
<dbReference type="AlphaFoldDB" id="A0A3L8PZ72"/>
<comment type="caution">
    <text evidence="5">The sequence shown here is derived from an EMBL/GenBank/DDBJ whole genome shotgun (WGS) entry which is preliminary data.</text>
</comment>
<keyword evidence="6" id="KW-1185">Reference proteome</keyword>
<gene>
    <name evidence="5" type="ORF">D5018_08635</name>
</gene>
<dbReference type="Pfam" id="PF05433">
    <property type="entry name" value="Rick_17kDa_Anti"/>
    <property type="match status" value="1"/>
</dbReference>
<reference evidence="5 6" key="1">
    <citation type="submission" date="2018-09" db="EMBL/GenBank/DDBJ databases">
        <title>Phylogeny of the Shewanellaceae, and recommendation for two new genera, Pseudoshewanella and Parashewanella.</title>
        <authorList>
            <person name="Wang G."/>
        </authorList>
    </citation>
    <scope>NUCLEOTIDE SEQUENCE [LARGE SCALE GENOMIC DNA]</scope>
    <source>
        <strain evidence="5 6">C51</strain>
    </source>
</reference>
<dbReference type="RefSeq" id="WP_121838611.1">
    <property type="nucleotide sequence ID" value="NZ_ML014770.1"/>
</dbReference>
<dbReference type="OrthoDB" id="6291231at2"/>
<evidence type="ECO:0000313" key="6">
    <source>
        <dbReference type="Proteomes" id="UP000281474"/>
    </source>
</evidence>
<evidence type="ECO:0000259" key="4">
    <source>
        <dbReference type="Pfam" id="PF05433"/>
    </source>
</evidence>
<evidence type="ECO:0000256" key="3">
    <source>
        <dbReference type="SAM" id="SignalP"/>
    </source>
</evidence>
<evidence type="ECO:0000256" key="2">
    <source>
        <dbReference type="ARBA" id="ARBA00023136"/>
    </source>
</evidence>
<dbReference type="GO" id="GO:0019867">
    <property type="term" value="C:outer membrane"/>
    <property type="evidence" value="ECO:0007669"/>
    <property type="project" value="InterPro"/>
</dbReference>
<protein>
    <submittedName>
        <fullName evidence="5">Glycine zipper 2TM domain-containing protein</fullName>
    </submittedName>
</protein>
<dbReference type="EMBL" id="QZEI01000021">
    <property type="protein sequence ID" value="RLV60079.1"/>
    <property type="molecule type" value="Genomic_DNA"/>
</dbReference>
<dbReference type="InterPro" id="IPR051407">
    <property type="entry name" value="Bact_OM_lipoprot/Surf_antigen"/>
</dbReference>
<evidence type="ECO:0000256" key="1">
    <source>
        <dbReference type="ARBA" id="ARBA00004370"/>
    </source>
</evidence>
<sequence>MLKPINYFLFTLLILASHAFAGPYDRNTAQPVEKVVYGGVISVRNITKQELIEDKNQGWRTFGGALLGGVLGNQFGKGSGRDIATALGAIIGGSMARNHRQPELRTYQLVELMIKQDDGQTVRVIQDLDPGMLFHPKDRVRVIYLKRFVRVDIAM</sequence>
<feature type="domain" description="Glycine zipper 2TM" evidence="4">
    <location>
        <begin position="61"/>
        <end position="97"/>
    </location>
</feature>
<feature type="chain" id="PRO_5018111490" evidence="3">
    <location>
        <begin position="22"/>
        <end position="155"/>
    </location>
</feature>
<keyword evidence="2" id="KW-0472">Membrane</keyword>
<dbReference type="PANTHER" id="PTHR35603">
    <property type="match status" value="1"/>
</dbReference>